<dbReference type="Gene3D" id="1.10.10.10">
    <property type="entry name" value="Winged helix-like DNA-binding domain superfamily/Winged helix DNA-binding domain"/>
    <property type="match status" value="3"/>
</dbReference>
<evidence type="ECO:0000259" key="12">
    <source>
        <dbReference type="Pfam" id="PF22536"/>
    </source>
</evidence>
<comment type="similarity">
    <text evidence="2 8">Belongs to the RNA polymerase beta chain family.</text>
</comment>
<gene>
    <name evidence="13" type="ORF">GTA08_BOTSDO07829</name>
</gene>
<dbReference type="InterPro" id="IPR008806">
    <property type="entry name" value="RNA_pol_III_Rpc82_C"/>
</dbReference>
<keyword evidence="4 8" id="KW-0240">DNA-directed RNA polymerase</keyword>
<dbReference type="InterPro" id="IPR039748">
    <property type="entry name" value="RPC3"/>
</dbReference>
<dbReference type="Pfam" id="PF05645">
    <property type="entry name" value="RNA_pol_Rpc82"/>
    <property type="match status" value="1"/>
</dbReference>
<evidence type="ECO:0000256" key="1">
    <source>
        <dbReference type="ARBA" id="ARBA00004123"/>
    </source>
</evidence>
<dbReference type="PANTHER" id="PTHR12949:SF0">
    <property type="entry name" value="DNA-DIRECTED RNA POLYMERASE III SUBUNIT RPC3"/>
    <property type="match status" value="1"/>
</dbReference>
<evidence type="ECO:0000256" key="3">
    <source>
        <dbReference type="ARBA" id="ARBA00011206"/>
    </source>
</evidence>
<comment type="function">
    <text evidence="7 8">DNA-dependent RNA polymerase catalyzes the transcription of DNA into RNA using the four ribonucleoside triphosphates as substrates. Specific core component of RNA polymerase III which synthesizes small RNAs, such as 5S rRNA and tRNAs.</text>
</comment>
<evidence type="ECO:0000256" key="8">
    <source>
        <dbReference type="RuleBase" id="RU367076"/>
    </source>
</evidence>
<feature type="region of interest" description="Disordered" evidence="9">
    <location>
        <begin position="384"/>
        <end position="415"/>
    </location>
</feature>
<dbReference type="Pfam" id="PF22536">
    <property type="entry name" value="WHD_POLR3C"/>
    <property type="match status" value="1"/>
</dbReference>
<dbReference type="GO" id="GO:0005666">
    <property type="term" value="C:RNA polymerase III complex"/>
    <property type="evidence" value="ECO:0007669"/>
    <property type="project" value="UniProtKB-UniRule"/>
</dbReference>
<comment type="subunit">
    <text evidence="3 8">Component of the RNA polymerase III (Pol III) complex consisting of 17 subunits.</text>
</comment>
<evidence type="ECO:0000259" key="10">
    <source>
        <dbReference type="Pfam" id="PF05645"/>
    </source>
</evidence>
<dbReference type="Proteomes" id="UP000572817">
    <property type="component" value="Unassembled WGS sequence"/>
</dbReference>
<evidence type="ECO:0000256" key="9">
    <source>
        <dbReference type="SAM" id="MobiDB-lite"/>
    </source>
</evidence>
<evidence type="ECO:0000259" key="11">
    <source>
        <dbReference type="Pfam" id="PF08221"/>
    </source>
</evidence>
<feature type="compositionally biased region" description="Polar residues" evidence="9">
    <location>
        <begin position="400"/>
        <end position="415"/>
    </location>
</feature>
<evidence type="ECO:0000256" key="4">
    <source>
        <dbReference type="ARBA" id="ARBA00022478"/>
    </source>
</evidence>
<feature type="compositionally biased region" description="Acidic residues" evidence="9">
    <location>
        <begin position="234"/>
        <end position="243"/>
    </location>
</feature>
<accession>A0A8H4IMP0</accession>
<dbReference type="InterPro" id="IPR013197">
    <property type="entry name" value="RNA_pol_III_RPC82-rel_HTH"/>
</dbReference>
<name>A0A8H4IMP0_9PEZI</name>
<dbReference type="InterPro" id="IPR036388">
    <property type="entry name" value="WH-like_DNA-bd_sf"/>
</dbReference>
<feature type="region of interest" description="Disordered" evidence="9">
    <location>
        <begin position="234"/>
        <end position="262"/>
    </location>
</feature>
<organism evidence="13 14">
    <name type="scientific">Botryosphaeria dothidea</name>
    <dbReference type="NCBI Taxonomy" id="55169"/>
    <lineage>
        <taxon>Eukaryota</taxon>
        <taxon>Fungi</taxon>
        <taxon>Dikarya</taxon>
        <taxon>Ascomycota</taxon>
        <taxon>Pezizomycotina</taxon>
        <taxon>Dothideomycetes</taxon>
        <taxon>Dothideomycetes incertae sedis</taxon>
        <taxon>Botryosphaeriales</taxon>
        <taxon>Botryosphaeriaceae</taxon>
        <taxon>Botryosphaeria</taxon>
    </lineage>
</organism>
<protein>
    <recommendedName>
        <fullName evidence="8">DNA-directed RNA polymerase III subunit RPC3</fullName>
        <shortName evidence="8">RNA polymerase III subunit C3</shortName>
    </recommendedName>
</protein>
<proteinExistence type="inferred from homology"/>
<evidence type="ECO:0000256" key="5">
    <source>
        <dbReference type="ARBA" id="ARBA00023163"/>
    </source>
</evidence>
<evidence type="ECO:0000313" key="14">
    <source>
        <dbReference type="Proteomes" id="UP000572817"/>
    </source>
</evidence>
<comment type="subcellular location">
    <subcellularLocation>
        <location evidence="1 8">Nucleus</location>
    </subcellularLocation>
</comment>
<evidence type="ECO:0000256" key="6">
    <source>
        <dbReference type="ARBA" id="ARBA00023242"/>
    </source>
</evidence>
<dbReference type="GO" id="GO:0003697">
    <property type="term" value="F:single-stranded DNA binding"/>
    <property type="evidence" value="ECO:0007669"/>
    <property type="project" value="UniProtKB-UniRule"/>
</dbReference>
<evidence type="ECO:0000313" key="13">
    <source>
        <dbReference type="EMBL" id="KAF4304325.1"/>
    </source>
</evidence>
<keyword evidence="5 8" id="KW-0804">Transcription</keyword>
<feature type="domain" description="RNA polymerase III subunit RPC82-related helix-turn-helix" evidence="11">
    <location>
        <begin position="7"/>
        <end position="64"/>
    </location>
</feature>
<feature type="domain" description="DNA-directed RNA polymerase III subunit RPC3 winged-helix" evidence="12">
    <location>
        <begin position="465"/>
        <end position="540"/>
    </location>
</feature>
<keyword evidence="6 8" id="KW-0539">Nucleus</keyword>
<feature type="domain" description="RNA polymerase III Rpc82 C -terminal" evidence="10">
    <location>
        <begin position="171"/>
        <end position="459"/>
    </location>
</feature>
<dbReference type="PANTHER" id="PTHR12949">
    <property type="entry name" value="RNA POLYMERASE III DNA DIRECTED -RELATED"/>
    <property type="match status" value="1"/>
</dbReference>
<keyword evidence="14" id="KW-1185">Reference proteome</keyword>
<dbReference type="OrthoDB" id="272392at2759"/>
<dbReference type="GO" id="GO:0006351">
    <property type="term" value="P:DNA-templated transcription"/>
    <property type="evidence" value="ECO:0007669"/>
    <property type="project" value="InterPro"/>
</dbReference>
<dbReference type="Pfam" id="PF08221">
    <property type="entry name" value="HTH_9"/>
    <property type="match status" value="1"/>
</dbReference>
<reference evidence="13" key="1">
    <citation type="submission" date="2020-04" db="EMBL/GenBank/DDBJ databases">
        <title>Genome Assembly and Annotation of Botryosphaeria dothidea sdau 11-99, a Latent Pathogen of Apple Fruit Ring Rot in China.</title>
        <authorList>
            <person name="Yu C."/>
            <person name="Diao Y."/>
            <person name="Lu Q."/>
            <person name="Zhao J."/>
            <person name="Cui S."/>
            <person name="Peng C."/>
            <person name="He B."/>
            <person name="Liu H."/>
        </authorList>
    </citation>
    <scope>NUCLEOTIDE SEQUENCE [LARGE SCALE GENOMIC DNA]</scope>
    <source>
        <strain evidence="13">Sdau11-99</strain>
    </source>
</reference>
<sequence>MAEHISELCTLLVDDLYGELSSRVFSILAKLGRLTIRGVVKYSDLSARDIKHGLAVLIQQGLVLHYTTEDEIYYESHWDHAYALVRAGKIVKMVEDRFGEPAGGLVSNLLLLGHAKVSDLADAYGVSSKTGAVDSTSLHVNGNGIVNGDDADAGAEKNHNHVKSLEDLYRILRQLLDAGFIIPVRRRHFHPTSDLRNEAERIVKHTLFGGQVKGKQILEMEVEVKKLLKRWRDDNDDDDEEENQSNGVSAGMKRGREDNNPQARKRIKINARLPNGSNAVAAEDVNPLDDDLIVSVSQDKCTVALRTEQLVDYANRFLGETTSKVYLALLRQMEKKVHRCNDPFDQAPTEDDETDQLPSVTAREVLELIDPNLDLAAAFGSSESHTNGVDHNIDEEDNDSTTNGNSQSNGVGSTTSAGRLHWVKQHCSLLFEDPRRFVRWVGSRGGGEYKVDFRPLTYSLIQHELEATVLARWGPLAARIIRILHARGKLDEKQVSTAGLMRTKEIRAALTAMQEAGFVDTQEVPKDNTRAPSRTMYFWFFDQDKTRQLVLTDTYKAMARILQRIKVERAKVQSVIDKAERSDVIGNEDRFLTETEKRALRTWRETEEKLLVQLGRQDDLVAILRDFRMPPIPKSSWNDS</sequence>
<dbReference type="EMBL" id="WWBZ02000051">
    <property type="protein sequence ID" value="KAF4304325.1"/>
    <property type="molecule type" value="Genomic_DNA"/>
</dbReference>
<dbReference type="InterPro" id="IPR055207">
    <property type="entry name" value="POLR3C_WHD"/>
</dbReference>
<dbReference type="AlphaFoldDB" id="A0A8H4IMP0"/>
<evidence type="ECO:0000256" key="2">
    <source>
        <dbReference type="ARBA" id="ARBA00006835"/>
    </source>
</evidence>
<comment type="caution">
    <text evidence="13">The sequence shown here is derived from an EMBL/GenBank/DDBJ whole genome shotgun (WGS) entry which is preliminary data.</text>
</comment>
<evidence type="ECO:0000256" key="7">
    <source>
        <dbReference type="ARBA" id="ARBA00025127"/>
    </source>
</evidence>